<dbReference type="EMBL" id="JAACJS010000002">
    <property type="protein sequence ID" value="NCI48847.1"/>
    <property type="molecule type" value="Genomic_DNA"/>
</dbReference>
<organism evidence="2 3">
    <name type="scientific">Sediminibacterium roseum</name>
    <dbReference type="NCBI Taxonomy" id="1978412"/>
    <lineage>
        <taxon>Bacteria</taxon>
        <taxon>Pseudomonadati</taxon>
        <taxon>Bacteroidota</taxon>
        <taxon>Chitinophagia</taxon>
        <taxon>Chitinophagales</taxon>
        <taxon>Chitinophagaceae</taxon>
        <taxon>Sediminibacterium</taxon>
    </lineage>
</organism>
<reference evidence="2 3" key="1">
    <citation type="submission" date="2020-01" db="EMBL/GenBank/DDBJ databases">
        <title>Genome analysis.</title>
        <authorList>
            <person name="Wu S."/>
            <person name="Wang G."/>
        </authorList>
    </citation>
    <scope>NUCLEOTIDE SEQUENCE [LARGE SCALE GENOMIC DNA]</scope>
    <source>
        <strain evidence="2 3">SYL130</strain>
    </source>
</reference>
<dbReference type="NCBIfam" id="TIGR01444">
    <property type="entry name" value="fkbM_fam"/>
    <property type="match status" value="1"/>
</dbReference>
<dbReference type="InterPro" id="IPR006342">
    <property type="entry name" value="FkbM_mtfrase"/>
</dbReference>
<dbReference type="InterPro" id="IPR052514">
    <property type="entry name" value="SAM-dependent_MTase"/>
</dbReference>
<dbReference type="RefSeq" id="WP_161817156.1">
    <property type="nucleotide sequence ID" value="NZ_JAACJS010000002.1"/>
</dbReference>
<dbReference type="GO" id="GO:0008168">
    <property type="term" value="F:methyltransferase activity"/>
    <property type="evidence" value="ECO:0007669"/>
    <property type="project" value="UniProtKB-KW"/>
</dbReference>
<dbReference type="GO" id="GO:0032259">
    <property type="term" value="P:methylation"/>
    <property type="evidence" value="ECO:0007669"/>
    <property type="project" value="UniProtKB-KW"/>
</dbReference>
<dbReference type="PANTHER" id="PTHR34203:SF15">
    <property type="entry name" value="SLL1173 PROTEIN"/>
    <property type="match status" value="1"/>
</dbReference>
<sequence length="250" mass="29026">MKNYFLISVKNSIRSFAFRLYSYYERHFKHKISVYDLQAISLIRRLPTDAVCVDIGVNEGQLFNSMYRHCKNGMLYGFEPIPDLYNYLTRKYNSPRVHLKKMVLSDTEEAVSFFYFPKRTGVSGLARRSFNQLEAKELNYTAALLDDVLKDVPRIDLVKIDVEGAELKVFRGARQTIARCRPTIIFECGYGGLEYFKGTPEEVYDFFEGIGYALSIQKAYLENHPPLDRHTFLHVFKNGYESQYIAGPRA</sequence>
<keyword evidence="2" id="KW-0808">Transferase</keyword>
<dbReference type="Gene3D" id="3.40.50.150">
    <property type="entry name" value="Vaccinia Virus protein VP39"/>
    <property type="match status" value="1"/>
</dbReference>
<name>A0ABW9ZQU5_9BACT</name>
<proteinExistence type="predicted"/>
<comment type="caution">
    <text evidence="2">The sequence shown here is derived from an EMBL/GenBank/DDBJ whole genome shotgun (WGS) entry which is preliminary data.</text>
</comment>
<evidence type="ECO:0000259" key="1">
    <source>
        <dbReference type="Pfam" id="PF05050"/>
    </source>
</evidence>
<dbReference type="SUPFAM" id="SSF53335">
    <property type="entry name" value="S-adenosyl-L-methionine-dependent methyltransferases"/>
    <property type="match status" value="1"/>
</dbReference>
<keyword evidence="3" id="KW-1185">Reference proteome</keyword>
<keyword evidence="2" id="KW-0489">Methyltransferase</keyword>
<gene>
    <name evidence="2" type="ORF">GWC95_02865</name>
</gene>
<dbReference type="Proteomes" id="UP000753802">
    <property type="component" value="Unassembled WGS sequence"/>
</dbReference>
<dbReference type="InterPro" id="IPR029063">
    <property type="entry name" value="SAM-dependent_MTases_sf"/>
</dbReference>
<feature type="domain" description="Methyltransferase FkbM" evidence="1">
    <location>
        <begin position="54"/>
        <end position="212"/>
    </location>
</feature>
<evidence type="ECO:0000313" key="3">
    <source>
        <dbReference type="Proteomes" id="UP000753802"/>
    </source>
</evidence>
<dbReference type="PANTHER" id="PTHR34203">
    <property type="entry name" value="METHYLTRANSFERASE, FKBM FAMILY PROTEIN"/>
    <property type="match status" value="1"/>
</dbReference>
<evidence type="ECO:0000313" key="2">
    <source>
        <dbReference type="EMBL" id="NCI48847.1"/>
    </source>
</evidence>
<protein>
    <submittedName>
        <fullName evidence="2">FkbM family methyltransferase</fullName>
    </submittedName>
</protein>
<accession>A0ABW9ZQU5</accession>
<dbReference type="Pfam" id="PF05050">
    <property type="entry name" value="Methyltransf_21"/>
    <property type="match status" value="1"/>
</dbReference>